<dbReference type="InterPro" id="IPR011598">
    <property type="entry name" value="bHLH_dom"/>
</dbReference>
<evidence type="ECO:0000256" key="7">
    <source>
        <dbReference type="SAM" id="MobiDB-lite"/>
    </source>
</evidence>
<dbReference type="AlphaFoldDB" id="A0AAV5G1N3"/>
<reference evidence="9" key="2">
    <citation type="submission" date="2021-12" db="EMBL/GenBank/DDBJ databases">
        <title>Resequencing data analysis of finger millet.</title>
        <authorList>
            <person name="Hatakeyama M."/>
            <person name="Aluri S."/>
            <person name="Balachadran M.T."/>
            <person name="Sivarajan S.R."/>
            <person name="Poveda L."/>
            <person name="Shimizu-Inatsugi R."/>
            <person name="Schlapbach R."/>
            <person name="Sreeman S.M."/>
            <person name="Shimizu K.K."/>
        </authorList>
    </citation>
    <scope>NUCLEOTIDE SEQUENCE</scope>
</reference>
<dbReference type="InterPro" id="IPR057075">
    <property type="entry name" value="bHLH_IRO3"/>
</dbReference>
<feature type="compositionally biased region" description="Polar residues" evidence="7">
    <location>
        <begin position="245"/>
        <end position="259"/>
    </location>
</feature>
<keyword evidence="4" id="KW-0804">Transcription</keyword>
<name>A0AAV5G1N3_ELECO</name>
<evidence type="ECO:0000256" key="2">
    <source>
        <dbReference type="ARBA" id="ARBA00023015"/>
    </source>
</evidence>
<dbReference type="GO" id="GO:0046983">
    <property type="term" value="F:protein dimerization activity"/>
    <property type="evidence" value="ECO:0007669"/>
    <property type="project" value="InterPro"/>
</dbReference>
<accession>A0AAV5G1N3</accession>
<evidence type="ECO:0000256" key="6">
    <source>
        <dbReference type="SAM" id="Coils"/>
    </source>
</evidence>
<dbReference type="PANTHER" id="PTHR47075">
    <property type="entry name" value="TRANSCRIPTION FACTOR BHLH47"/>
    <property type="match status" value="1"/>
</dbReference>
<dbReference type="SUPFAM" id="SSF47459">
    <property type="entry name" value="HLH, helix-loop-helix DNA-binding domain"/>
    <property type="match status" value="1"/>
</dbReference>
<keyword evidence="3" id="KW-0238">DNA-binding</keyword>
<evidence type="ECO:0000313" key="9">
    <source>
        <dbReference type="EMBL" id="GJN40775.1"/>
    </source>
</evidence>
<feature type="coiled-coil region" evidence="6">
    <location>
        <begin position="76"/>
        <end position="131"/>
    </location>
</feature>
<organism evidence="9 10">
    <name type="scientific">Eleusine coracana subsp. coracana</name>
    <dbReference type="NCBI Taxonomy" id="191504"/>
    <lineage>
        <taxon>Eukaryota</taxon>
        <taxon>Viridiplantae</taxon>
        <taxon>Streptophyta</taxon>
        <taxon>Embryophyta</taxon>
        <taxon>Tracheophyta</taxon>
        <taxon>Spermatophyta</taxon>
        <taxon>Magnoliopsida</taxon>
        <taxon>Liliopsida</taxon>
        <taxon>Poales</taxon>
        <taxon>Poaceae</taxon>
        <taxon>PACMAD clade</taxon>
        <taxon>Chloridoideae</taxon>
        <taxon>Cynodonteae</taxon>
        <taxon>Eleusininae</taxon>
        <taxon>Eleusine</taxon>
    </lineage>
</organism>
<feature type="region of interest" description="Disordered" evidence="7">
    <location>
        <begin position="201"/>
        <end position="259"/>
    </location>
</feature>
<dbReference type="InterPro" id="IPR036638">
    <property type="entry name" value="HLH_DNA-bd_sf"/>
</dbReference>
<keyword evidence="2" id="KW-0805">Transcription regulation</keyword>
<keyword evidence="10" id="KW-1185">Reference proteome</keyword>
<dbReference type="Gene3D" id="4.10.280.10">
    <property type="entry name" value="Helix-loop-helix DNA-binding domain"/>
    <property type="match status" value="1"/>
</dbReference>
<dbReference type="PROSITE" id="PS50888">
    <property type="entry name" value="BHLH"/>
    <property type="match status" value="1"/>
</dbReference>
<evidence type="ECO:0000256" key="1">
    <source>
        <dbReference type="ARBA" id="ARBA00005510"/>
    </source>
</evidence>
<keyword evidence="5" id="KW-0539">Nucleus</keyword>
<keyword evidence="6" id="KW-0175">Coiled coil</keyword>
<protein>
    <recommendedName>
        <fullName evidence="8">BHLH domain-containing protein</fullName>
    </recommendedName>
</protein>
<evidence type="ECO:0000256" key="4">
    <source>
        <dbReference type="ARBA" id="ARBA00023163"/>
    </source>
</evidence>
<proteinExistence type="inferred from homology"/>
<evidence type="ECO:0000259" key="8">
    <source>
        <dbReference type="PROSITE" id="PS50888"/>
    </source>
</evidence>
<comment type="caution">
    <text evidence="9">The sequence shown here is derived from an EMBL/GenBank/DDBJ whole genome shotgun (WGS) entry which is preliminary data.</text>
</comment>
<evidence type="ECO:0000256" key="3">
    <source>
        <dbReference type="ARBA" id="ARBA00023125"/>
    </source>
</evidence>
<dbReference type="PANTHER" id="PTHR47075:SF9">
    <property type="entry name" value="TRANSCRIPTION FACTOR BHLH47"/>
    <property type="match status" value="1"/>
</dbReference>
<dbReference type="Proteomes" id="UP001054889">
    <property type="component" value="Unassembled WGS sequence"/>
</dbReference>
<evidence type="ECO:0000256" key="5">
    <source>
        <dbReference type="ARBA" id="ARBA00023242"/>
    </source>
</evidence>
<dbReference type="Pfam" id="PF23177">
    <property type="entry name" value="bHLH_IRO3"/>
    <property type="match status" value="1"/>
</dbReference>
<feature type="domain" description="BHLH" evidence="8">
    <location>
        <begin position="36"/>
        <end position="86"/>
    </location>
</feature>
<dbReference type="EMBL" id="BQKI01000199">
    <property type="protein sequence ID" value="GJN40775.1"/>
    <property type="molecule type" value="Genomic_DNA"/>
</dbReference>
<reference evidence="9" key="1">
    <citation type="journal article" date="2018" name="DNA Res.">
        <title>Multiple hybrid de novo genome assembly of finger millet, an orphan allotetraploid crop.</title>
        <authorList>
            <person name="Hatakeyama M."/>
            <person name="Aluri S."/>
            <person name="Balachadran M.T."/>
            <person name="Sivarajan S.R."/>
            <person name="Patrignani A."/>
            <person name="Gruter S."/>
            <person name="Poveda L."/>
            <person name="Shimizu-Inatsugi R."/>
            <person name="Baeten J."/>
            <person name="Francoijs K.J."/>
            <person name="Nataraja K.N."/>
            <person name="Reddy Y.A.N."/>
            <person name="Phadnis S."/>
            <person name="Ravikumar R.L."/>
            <person name="Schlapbach R."/>
            <person name="Sreeman S.M."/>
            <person name="Shimizu K.K."/>
        </authorList>
    </citation>
    <scope>NUCLEOTIDE SEQUENCE</scope>
</reference>
<dbReference type="CDD" id="cd11446">
    <property type="entry name" value="bHLH_AtILR3_like"/>
    <property type="match status" value="1"/>
</dbReference>
<evidence type="ECO:0000313" key="10">
    <source>
        <dbReference type="Proteomes" id="UP001054889"/>
    </source>
</evidence>
<comment type="similarity">
    <text evidence="1">Belongs to the bHLH protein family.</text>
</comment>
<gene>
    <name evidence="9" type="primary">gn00073</name>
    <name evidence="9" type="ORF">PR202_gn00073</name>
</gene>
<sequence>MVPSDRGSVATAISTATADKLLHGPVSGKKIQKKAPRKVHKAEREKLKRDKLNDLFVELGEMLDEDRQNNGKACVLADTTRILRDLLCQVESLRKENSTLQNESHYVTMERDELRDETSALGKEILELQNELRVRQSSNSGWDHGMAEPNSTRTVFPSSQPMQQPSMASPIIPLQQPQPSPTLIELPYVAPPRELKLFPKVGYEPAEDQESNNHVARPQARYPTQASSWPVSLFSGLPRMEDEQCSSTTTSKEVSTGRD</sequence>
<dbReference type="GO" id="GO:0003677">
    <property type="term" value="F:DNA binding"/>
    <property type="evidence" value="ECO:0007669"/>
    <property type="project" value="UniProtKB-KW"/>
</dbReference>